<reference evidence="4 5" key="1">
    <citation type="submission" date="2024-01" db="EMBL/GenBank/DDBJ databases">
        <authorList>
            <person name="Allen C."/>
            <person name="Tagirdzhanova G."/>
        </authorList>
    </citation>
    <scope>NUCLEOTIDE SEQUENCE [LARGE SCALE GENOMIC DNA]</scope>
    <source>
        <strain evidence="4 5">CBS 119000</strain>
    </source>
</reference>
<feature type="compositionally biased region" description="Pro residues" evidence="2">
    <location>
        <begin position="746"/>
        <end position="757"/>
    </location>
</feature>
<name>A0ABP0DZI3_9PEZI</name>
<feature type="region of interest" description="Disordered" evidence="2">
    <location>
        <begin position="606"/>
        <end position="649"/>
    </location>
</feature>
<dbReference type="PROSITE" id="PS00108">
    <property type="entry name" value="PROTEIN_KINASE_ST"/>
    <property type="match status" value="1"/>
</dbReference>
<proteinExistence type="predicted"/>
<feature type="region of interest" description="Disordered" evidence="2">
    <location>
        <begin position="389"/>
        <end position="424"/>
    </location>
</feature>
<dbReference type="PROSITE" id="PS50011">
    <property type="entry name" value="PROTEIN_KINASE_DOM"/>
    <property type="match status" value="1"/>
</dbReference>
<gene>
    <name evidence="4" type="ORF">SEPCBS119000_005069</name>
</gene>
<feature type="compositionally biased region" description="Basic and acidic residues" evidence="2">
    <location>
        <begin position="10"/>
        <end position="19"/>
    </location>
</feature>
<evidence type="ECO:0000256" key="2">
    <source>
        <dbReference type="SAM" id="MobiDB-lite"/>
    </source>
</evidence>
<sequence length="901" mass="97124">MAAAGWGRRPGADRLRGQDQDAGTHSSTLKALRDLADAIPGFTARLQTKEKLAAQQRALNQSLGSVEHIGMSTEQVQIRVAERVGEGTFCVVFRGELLSGPSADSIGKAVAAKFELRKTDATQLRNEFRMYKRLEMCAGIPRIYTFGEMDMHKVLVMDLLGPSLETFFQDCGRRFSLATVAMLALQMITRIETLHERSLIYRDIKPENFLMGLPGTASAGQVYLIDYGMAKIYRDPDTHQHIPYSDAHSLSGTARYMSINAHCRRIQSRRDDLEALGHVFIYFARGNLPWQTVKTPANEGGYDSMCEKKQTTTIDDLCSGLPSELAHYLAYTRGLTFEQDPDYDYLRGLFAKILDENGAAPDGVFDWMKTKTLVKDAPVDKAADLATTSAVAAPTTPQEKLSPTTAPSTQPTEITDKVADRPVTPPQPAVGVAAADHRVMIAPPPPASPQSGKRLRSEFASDLKPPGRSIRARRSVPIFYDSEAQRILAALHRDVMAGRYNFYRAVKQRQSRVGIGRDSAGTTAATALSMQKISPPGLYRRSTAHTSIAAETIAPEFTQVLDTILGQVMSELEDMSDKLLQDADWSGAARVRDWFEQVLSSIKEETERLEREKAPQQEPAQAETAAPVPATSPTDNRGSDSAQKEGESILSGESEAILASTAPRIPAHSPTTISVRGNALPWKQPSLAPIEALVSAGPLEVDDGQDDEADEDERLHEAVLRARFATRPLTGASLFPRRMQSGPRVPAMPPSSPPPKLAPSSPASASASTSTSPSPGTVAKPSGLAPATSNLAAAASPAPLSGKSYAIGSPSAAVRYGMGYLSLESDDPILAADDNDDKDDGLIRVGAVNAKTAKPGSDDAPVADDTNDDSDILELVYRTASGRRRVVCVANQGRDANHQGG</sequence>
<dbReference type="SMART" id="SM00220">
    <property type="entry name" value="S_TKc"/>
    <property type="match status" value="1"/>
</dbReference>
<organism evidence="4 5">
    <name type="scientific">Sporothrix epigloea</name>
    <dbReference type="NCBI Taxonomy" id="1892477"/>
    <lineage>
        <taxon>Eukaryota</taxon>
        <taxon>Fungi</taxon>
        <taxon>Dikarya</taxon>
        <taxon>Ascomycota</taxon>
        <taxon>Pezizomycotina</taxon>
        <taxon>Sordariomycetes</taxon>
        <taxon>Sordariomycetidae</taxon>
        <taxon>Ophiostomatales</taxon>
        <taxon>Ophiostomataceae</taxon>
        <taxon>Sporothrix</taxon>
    </lineage>
</organism>
<dbReference type="InterPro" id="IPR050235">
    <property type="entry name" value="CK1_Ser-Thr_kinase"/>
</dbReference>
<dbReference type="InterPro" id="IPR008271">
    <property type="entry name" value="Ser/Thr_kinase_AS"/>
</dbReference>
<feature type="region of interest" description="Disordered" evidence="2">
    <location>
        <begin position="1"/>
        <end position="26"/>
    </location>
</feature>
<feature type="compositionally biased region" description="Basic and acidic residues" evidence="2">
    <location>
        <begin position="606"/>
        <end position="615"/>
    </location>
</feature>
<dbReference type="Proteomes" id="UP001642502">
    <property type="component" value="Unassembled WGS sequence"/>
</dbReference>
<protein>
    <recommendedName>
        <fullName evidence="1">non-specific serine/threonine protein kinase</fullName>
        <ecNumber evidence="1">2.7.11.1</ecNumber>
    </recommendedName>
</protein>
<evidence type="ECO:0000259" key="3">
    <source>
        <dbReference type="PROSITE" id="PS50011"/>
    </source>
</evidence>
<evidence type="ECO:0000313" key="5">
    <source>
        <dbReference type="Proteomes" id="UP001642502"/>
    </source>
</evidence>
<accession>A0ABP0DZI3</accession>
<dbReference type="Pfam" id="PF00069">
    <property type="entry name" value="Pkinase"/>
    <property type="match status" value="1"/>
</dbReference>
<dbReference type="PANTHER" id="PTHR11909">
    <property type="entry name" value="CASEIN KINASE-RELATED"/>
    <property type="match status" value="1"/>
</dbReference>
<evidence type="ECO:0000256" key="1">
    <source>
        <dbReference type="ARBA" id="ARBA00012513"/>
    </source>
</evidence>
<dbReference type="Gene3D" id="1.10.510.10">
    <property type="entry name" value="Transferase(Phosphotransferase) domain 1"/>
    <property type="match status" value="1"/>
</dbReference>
<feature type="compositionally biased region" description="Low complexity" evidence="2">
    <location>
        <begin position="616"/>
        <end position="631"/>
    </location>
</feature>
<feature type="domain" description="Protein kinase" evidence="3">
    <location>
        <begin position="78"/>
        <end position="350"/>
    </location>
</feature>
<feature type="region of interest" description="Disordered" evidence="2">
    <location>
        <begin position="730"/>
        <end position="784"/>
    </location>
</feature>
<evidence type="ECO:0000313" key="4">
    <source>
        <dbReference type="EMBL" id="CAK7272335.1"/>
    </source>
</evidence>
<dbReference type="InterPro" id="IPR011009">
    <property type="entry name" value="Kinase-like_dom_sf"/>
</dbReference>
<dbReference type="EMBL" id="CAWUON010000087">
    <property type="protein sequence ID" value="CAK7272335.1"/>
    <property type="molecule type" value="Genomic_DNA"/>
</dbReference>
<dbReference type="CDD" id="cd14016">
    <property type="entry name" value="STKc_CK1"/>
    <property type="match status" value="1"/>
</dbReference>
<keyword evidence="5" id="KW-1185">Reference proteome</keyword>
<dbReference type="EC" id="2.7.11.1" evidence="1"/>
<feature type="compositionally biased region" description="Polar residues" evidence="2">
    <location>
        <begin position="398"/>
        <end position="413"/>
    </location>
</feature>
<comment type="caution">
    <text evidence="4">The sequence shown here is derived from an EMBL/GenBank/DDBJ whole genome shotgun (WGS) entry which is preliminary data.</text>
</comment>
<feature type="compositionally biased region" description="Low complexity" evidence="2">
    <location>
        <begin position="758"/>
        <end position="775"/>
    </location>
</feature>
<dbReference type="SUPFAM" id="SSF56112">
    <property type="entry name" value="Protein kinase-like (PK-like)"/>
    <property type="match status" value="1"/>
</dbReference>
<feature type="compositionally biased region" description="Polar residues" evidence="2">
    <location>
        <begin position="632"/>
        <end position="641"/>
    </location>
</feature>
<dbReference type="InterPro" id="IPR000719">
    <property type="entry name" value="Prot_kinase_dom"/>
</dbReference>